<accession>A0A0C3C2K7</accession>
<dbReference type="InterPro" id="IPR051681">
    <property type="entry name" value="Ser/Thr_Kinases-Pseudokinases"/>
</dbReference>
<dbReference type="InterPro" id="IPR001245">
    <property type="entry name" value="Ser-Thr/Tyr_kinase_cat_dom"/>
</dbReference>
<dbReference type="Pfam" id="PF07714">
    <property type="entry name" value="PK_Tyr_Ser-Thr"/>
    <property type="match status" value="2"/>
</dbReference>
<keyword evidence="4" id="KW-0067">ATP-binding</keyword>
<feature type="domain" description="Protein kinase" evidence="5">
    <location>
        <begin position="44"/>
        <end position="312"/>
    </location>
</feature>
<evidence type="ECO:0000256" key="2">
    <source>
        <dbReference type="ARBA" id="ARBA00022741"/>
    </source>
</evidence>
<dbReference type="GO" id="GO:0005524">
    <property type="term" value="F:ATP binding"/>
    <property type="evidence" value="ECO:0007669"/>
    <property type="project" value="UniProtKB-KW"/>
</dbReference>
<dbReference type="InParanoid" id="A0A0C3C2K7"/>
<dbReference type="PROSITE" id="PS50011">
    <property type="entry name" value="PROTEIN_KINASE_DOM"/>
    <property type="match status" value="1"/>
</dbReference>
<dbReference type="Proteomes" id="UP000054166">
    <property type="component" value="Unassembled WGS sequence"/>
</dbReference>
<evidence type="ECO:0000313" key="6">
    <source>
        <dbReference type="EMBL" id="KIM83802.1"/>
    </source>
</evidence>
<sequence length="348" mass="38378">MDWALISPLPATANHPPKLFRDASTSLSSIPSTTLLDLTGRIIREGDYYSAHGGSADVWKGTWLKDTVKYTVAIKVVRTHNESKNGHEKMNKRLRKEILVWHKLNHENILPLLGITFDFGRDKPMALGPCDRIRILREVAAGLSYLHSHHVVHGDLTGSNILLDGDLKVFLADFGLSNVISETCGPLYITSSIGGSVRWAAPECFRISGGSSISPVTTHGDIYSYGGVMLQVLSGKLPYHYLRRDAEVLMELSQGVRPRRPSELTDDDWSFICQCWADPPGARPDVQEVFEYIQRPQRGSAAAPDDQNVPFIPAEQIPSGDNIVVHDAPSPLTLIASFVTTILSHIIP</sequence>
<dbReference type="Gene3D" id="1.10.510.10">
    <property type="entry name" value="Transferase(Phosphotransferase) domain 1"/>
    <property type="match status" value="1"/>
</dbReference>
<dbReference type="PROSITE" id="PS00109">
    <property type="entry name" value="PROTEIN_KINASE_TYR"/>
    <property type="match status" value="1"/>
</dbReference>
<evidence type="ECO:0000256" key="4">
    <source>
        <dbReference type="ARBA" id="ARBA00022840"/>
    </source>
</evidence>
<dbReference type="PANTHER" id="PTHR44329:SF288">
    <property type="entry name" value="MITOGEN-ACTIVATED PROTEIN KINASE KINASE KINASE 20"/>
    <property type="match status" value="1"/>
</dbReference>
<reference evidence="7" key="2">
    <citation type="submission" date="2015-01" db="EMBL/GenBank/DDBJ databases">
        <title>Evolutionary Origins and Diversification of the Mycorrhizal Mutualists.</title>
        <authorList>
            <consortium name="DOE Joint Genome Institute"/>
            <consortium name="Mycorrhizal Genomics Consortium"/>
            <person name="Kohler A."/>
            <person name="Kuo A."/>
            <person name="Nagy L.G."/>
            <person name="Floudas D."/>
            <person name="Copeland A."/>
            <person name="Barry K.W."/>
            <person name="Cichocki N."/>
            <person name="Veneault-Fourrey C."/>
            <person name="LaButti K."/>
            <person name="Lindquist E.A."/>
            <person name="Lipzen A."/>
            <person name="Lundell T."/>
            <person name="Morin E."/>
            <person name="Murat C."/>
            <person name="Riley R."/>
            <person name="Ohm R."/>
            <person name="Sun H."/>
            <person name="Tunlid A."/>
            <person name="Henrissat B."/>
            <person name="Grigoriev I.V."/>
            <person name="Hibbett D.S."/>
            <person name="Martin F."/>
        </authorList>
    </citation>
    <scope>NUCLEOTIDE SEQUENCE [LARGE SCALE GENOMIC DNA]</scope>
    <source>
        <strain evidence="7">F 1598</strain>
    </source>
</reference>
<dbReference type="STRING" id="765440.A0A0C3C2K7"/>
<dbReference type="GO" id="GO:0004674">
    <property type="term" value="F:protein serine/threonine kinase activity"/>
    <property type="evidence" value="ECO:0007669"/>
    <property type="project" value="TreeGrafter"/>
</dbReference>
<keyword evidence="2" id="KW-0547">Nucleotide-binding</keyword>
<keyword evidence="3" id="KW-0418">Kinase</keyword>
<evidence type="ECO:0000256" key="1">
    <source>
        <dbReference type="ARBA" id="ARBA00022679"/>
    </source>
</evidence>
<dbReference type="HOGENOM" id="CLU_000288_7_18_1"/>
<evidence type="ECO:0000313" key="7">
    <source>
        <dbReference type="Proteomes" id="UP000054166"/>
    </source>
</evidence>
<protein>
    <recommendedName>
        <fullName evidence="5">Protein kinase domain-containing protein</fullName>
    </recommendedName>
</protein>
<dbReference type="PANTHER" id="PTHR44329">
    <property type="entry name" value="SERINE/THREONINE-PROTEIN KINASE TNNI3K-RELATED"/>
    <property type="match status" value="1"/>
</dbReference>
<keyword evidence="7" id="KW-1185">Reference proteome</keyword>
<dbReference type="InterPro" id="IPR008266">
    <property type="entry name" value="Tyr_kinase_AS"/>
</dbReference>
<dbReference type="InterPro" id="IPR000719">
    <property type="entry name" value="Prot_kinase_dom"/>
</dbReference>
<dbReference type="EMBL" id="KN832989">
    <property type="protein sequence ID" value="KIM83802.1"/>
    <property type="molecule type" value="Genomic_DNA"/>
</dbReference>
<keyword evidence="1" id="KW-0808">Transferase</keyword>
<dbReference type="SUPFAM" id="SSF56112">
    <property type="entry name" value="Protein kinase-like (PK-like)"/>
    <property type="match status" value="1"/>
</dbReference>
<reference evidence="6 7" key="1">
    <citation type="submission" date="2014-04" db="EMBL/GenBank/DDBJ databases">
        <authorList>
            <consortium name="DOE Joint Genome Institute"/>
            <person name="Kuo A."/>
            <person name="Tarkka M."/>
            <person name="Buscot F."/>
            <person name="Kohler A."/>
            <person name="Nagy L.G."/>
            <person name="Floudas D."/>
            <person name="Copeland A."/>
            <person name="Barry K.W."/>
            <person name="Cichocki N."/>
            <person name="Veneault-Fourrey C."/>
            <person name="LaButti K."/>
            <person name="Lindquist E.A."/>
            <person name="Lipzen A."/>
            <person name="Lundell T."/>
            <person name="Morin E."/>
            <person name="Murat C."/>
            <person name="Sun H."/>
            <person name="Tunlid A."/>
            <person name="Henrissat B."/>
            <person name="Grigoriev I.V."/>
            <person name="Hibbett D.S."/>
            <person name="Martin F."/>
            <person name="Nordberg H.P."/>
            <person name="Cantor M.N."/>
            <person name="Hua S.X."/>
        </authorList>
    </citation>
    <scope>NUCLEOTIDE SEQUENCE [LARGE SCALE GENOMIC DNA]</scope>
    <source>
        <strain evidence="6 7">F 1598</strain>
    </source>
</reference>
<name>A0A0C3C2K7_PILCF</name>
<dbReference type="AlphaFoldDB" id="A0A0C3C2K7"/>
<dbReference type="InterPro" id="IPR011009">
    <property type="entry name" value="Kinase-like_dom_sf"/>
</dbReference>
<dbReference type="Gene3D" id="3.30.200.20">
    <property type="entry name" value="Phosphorylase Kinase, domain 1"/>
    <property type="match status" value="1"/>
</dbReference>
<gene>
    <name evidence="6" type="ORF">PILCRDRAFT_6695</name>
</gene>
<evidence type="ECO:0000256" key="3">
    <source>
        <dbReference type="ARBA" id="ARBA00022777"/>
    </source>
</evidence>
<dbReference type="OrthoDB" id="346907at2759"/>
<organism evidence="6 7">
    <name type="scientific">Piloderma croceum (strain F 1598)</name>
    <dbReference type="NCBI Taxonomy" id="765440"/>
    <lineage>
        <taxon>Eukaryota</taxon>
        <taxon>Fungi</taxon>
        <taxon>Dikarya</taxon>
        <taxon>Basidiomycota</taxon>
        <taxon>Agaricomycotina</taxon>
        <taxon>Agaricomycetes</taxon>
        <taxon>Agaricomycetidae</taxon>
        <taxon>Atheliales</taxon>
        <taxon>Atheliaceae</taxon>
        <taxon>Piloderma</taxon>
    </lineage>
</organism>
<evidence type="ECO:0000259" key="5">
    <source>
        <dbReference type="PROSITE" id="PS50011"/>
    </source>
</evidence>
<proteinExistence type="predicted"/>